<dbReference type="AlphaFoldDB" id="A0AAD9UFI8"/>
<evidence type="ECO:0000256" key="3">
    <source>
        <dbReference type="ARBA" id="ARBA00022679"/>
    </source>
</evidence>
<dbReference type="FunFam" id="3.40.50.150:FF:000247">
    <property type="entry name" value="tRNA (adenine(58)-N(1))-methyltransferase catalytic subunit TRM61"/>
    <property type="match status" value="1"/>
</dbReference>
<dbReference type="PIRSF" id="PIRSF017269">
    <property type="entry name" value="GCD14"/>
    <property type="match status" value="1"/>
</dbReference>
<dbReference type="Gene3D" id="3.10.330.20">
    <property type="match status" value="1"/>
</dbReference>
<dbReference type="FunFam" id="3.10.330.20:FF:000002">
    <property type="entry name" value="tRNA (adenine(58)-N(1))-methyltransferase catalytic subunit TRMT61A"/>
    <property type="match status" value="1"/>
</dbReference>
<comment type="caution">
    <text evidence="12">The sequence shown here is derived from an EMBL/GenBank/DDBJ whole genome shotgun (WGS) entry which is preliminary data.</text>
</comment>
<dbReference type="GO" id="GO:0030488">
    <property type="term" value="P:tRNA methylation"/>
    <property type="evidence" value="ECO:0007669"/>
    <property type="project" value="InterPro"/>
</dbReference>
<evidence type="ECO:0000256" key="9">
    <source>
        <dbReference type="PIRSR" id="PIRSR017269-1"/>
    </source>
</evidence>
<dbReference type="GO" id="GO:0005634">
    <property type="term" value="C:nucleus"/>
    <property type="evidence" value="ECO:0007669"/>
    <property type="project" value="UniProtKB-SubCell"/>
</dbReference>
<comment type="subcellular location">
    <subcellularLocation>
        <location evidence="1 8">Nucleus</location>
    </subcellularLocation>
</comment>
<sequence length="370" mass="40402">MKRIPVVDTSCIHAGTMSFAKYKKTIEVGDTAILLLGYDNMLQLMIEKDKIYQTKYGALRCNELIGTRYGRRVQCSKGWLYVLHATPELWTVTLPHRTQILYATDISMIVFQLDLKPGSVVIESGTGSGSLSHAILRSVAPSGYLHTFDFHAQRVEKARQEFEEHGLGHLVSVAERDTCKNGFGLECVADAVFLDLPGPWDVLPFAKQAFKAEGGRICSFSPCIEQVQRTCETLEKLGFTDIQSLECLARTFDVRTVNMPLANLGGGVDIGVEGDQSGSLHQPCIGHIEYDTGGRDAKNTKKRRGDGDTPDGSTEDGASKKWSDGGNGGDAGDGRTKMSESASFVFKTAHPPVQMPGHTGFLTFATLYPD</sequence>
<evidence type="ECO:0000256" key="4">
    <source>
        <dbReference type="ARBA" id="ARBA00022691"/>
    </source>
</evidence>
<gene>
    <name evidence="12" type="ORF">NP493_161g02003</name>
</gene>
<keyword evidence="6 8" id="KW-0539">Nucleus</keyword>
<evidence type="ECO:0000256" key="2">
    <source>
        <dbReference type="ARBA" id="ARBA00022603"/>
    </source>
</evidence>
<dbReference type="EMBL" id="JAODUO010000161">
    <property type="protein sequence ID" value="KAK2187577.1"/>
    <property type="molecule type" value="Genomic_DNA"/>
</dbReference>
<dbReference type="GO" id="GO:0031515">
    <property type="term" value="C:tRNA (m1A) methyltransferase complex"/>
    <property type="evidence" value="ECO:0007669"/>
    <property type="project" value="UniProtKB-UniRule"/>
</dbReference>
<dbReference type="Gene3D" id="3.40.50.150">
    <property type="entry name" value="Vaccinia Virus protein VP39"/>
    <property type="match status" value="1"/>
</dbReference>
<evidence type="ECO:0000256" key="8">
    <source>
        <dbReference type="PIRNR" id="PIRNR017269"/>
    </source>
</evidence>
<dbReference type="InterPro" id="IPR049470">
    <property type="entry name" value="TRM61_C"/>
</dbReference>
<evidence type="ECO:0000256" key="10">
    <source>
        <dbReference type="SAM" id="MobiDB-lite"/>
    </source>
</evidence>
<name>A0AAD9UFI8_RIDPI</name>
<evidence type="ECO:0000259" key="11">
    <source>
        <dbReference type="Pfam" id="PF08704"/>
    </source>
</evidence>
<organism evidence="12 13">
    <name type="scientific">Ridgeia piscesae</name>
    <name type="common">Tubeworm</name>
    <dbReference type="NCBI Taxonomy" id="27915"/>
    <lineage>
        <taxon>Eukaryota</taxon>
        <taxon>Metazoa</taxon>
        <taxon>Spiralia</taxon>
        <taxon>Lophotrochozoa</taxon>
        <taxon>Annelida</taxon>
        <taxon>Polychaeta</taxon>
        <taxon>Sedentaria</taxon>
        <taxon>Canalipalpata</taxon>
        <taxon>Sabellida</taxon>
        <taxon>Siboglinidae</taxon>
        <taxon>Ridgeia</taxon>
    </lineage>
</organism>
<dbReference type="Pfam" id="PF08704">
    <property type="entry name" value="GCD14"/>
    <property type="match status" value="1"/>
</dbReference>
<evidence type="ECO:0000313" key="12">
    <source>
        <dbReference type="EMBL" id="KAK2187577.1"/>
    </source>
</evidence>
<dbReference type="GO" id="GO:0160107">
    <property type="term" value="F:tRNA (adenine(58)-N1)-methyltransferase activity"/>
    <property type="evidence" value="ECO:0007669"/>
    <property type="project" value="UniProtKB-EC"/>
</dbReference>
<protein>
    <recommendedName>
        <fullName evidence="8">tRNA (adenine(58)-N(1))-methyltransferase catalytic subunit TRMT61A</fullName>
        <ecNumber evidence="8">2.1.1.220</ecNumber>
    </recommendedName>
</protein>
<comment type="function">
    <text evidence="8">Catalytic subunit of tRNA (adenine-N(1)-)-methyltransferase, which catalyzes the formation of N(1)-methyladenine at position 58 (m1A58) in initiator methionyl-tRNA.</text>
</comment>
<dbReference type="Proteomes" id="UP001209878">
    <property type="component" value="Unassembled WGS sequence"/>
</dbReference>
<keyword evidence="5 8" id="KW-0819">tRNA processing</keyword>
<evidence type="ECO:0000256" key="7">
    <source>
        <dbReference type="ARBA" id="ARBA00048481"/>
    </source>
</evidence>
<feature type="domain" description="tRNA (adenine(58)-N(1))-methyltransferase catalytic subunit TRM61 C-terminal" evidence="11">
    <location>
        <begin position="78"/>
        <end position="366"/>
    </location>
</feature>
<keyword evidence="4 8" id="KW-0949">S-adenosyl-L-methionine</keyword>
<dbReference type="EC" id="2.1.1.220" evidence="8"/>
<comment type="catalytic activity">
    <reaction evidence="8">
        <text>adenosine(58) in tRNA + S-adenosyl-L-methionine = N(1)-methyladenosine(58) in tRNA + S-adenosyl-L-homocysteine + H(+)</text>
        <dbReference type="Rhea" id="RHEA:43152"/>
        <dbReference type="Rhea" id="RHEA-COMP:10365"/>
        <dbReference type="Rhea" id="RHEA-COMP:10366"/>
        <dbReference type="ChEBI" id="CHEBI:15378"/>
        <dbReference type="ChEBI" id="CHEBI:57856"/>
        <dbReference type="ChEBI" id="CHEBI:59789"/>
        <dbReference type="ChEBI" id="CHEBI:74411"/>
        <dbReference type="ChEBI" id="CHEBI:74491"/>
        <dbReference type="EC" id="2.1.1.220"/>
    </reaction>
</comment>
<keyword evidence="13" id="KW-1185">Reference proteome</keyword>
<feature type="binding site" evidence="9">
    <location>
        <position position="195"/>
    </location>
    <ligand>
        <name>S-adenosyl-L-methionine</name>
        <dbReference type="ChEBI" id="CHEBI:59789"/>
    </ligand>
</feature>
<dbReference type="PANTHER" id="PTHR12133:SF2">
    <property type="entry name" value="TRNA (ADENINE(58)-N(1))-METHYLTRANSFERASE CATALYTIC SUBUNIT TRMT61A"/>
    <property type="match status" value="1"/>
</dbReference>
<comment type="similarity">
    <text evidence="8">Belongs to the class I-like SAM-binding methyltransferase superfamily. TRM61 family.</text>
</comment>
<keyword evidence="3 8" id="KW-0808">Transferase</keyword>
<comment type="catalytic activity">
    <reaction evidence="7">
        <text>an adenosine in mRNA + S-adenosyl-L-methionine = an N(1)-methyladenosine in mRNA + S-adenosyl-L-homocysteine + H(+)</text>
        <dbReference type="Rhea" id="RHEA:55392"/>
        <dbReference type="Rhea" id="RHEA-COMP:12414"/>
        <dbReference type="Rhea" id="RHEA-COMP:12415"/>
        <dbReference type="ChEBI" id="CHEBI:15378"/>
        <dbReference type="ChEBI" id="CHEBI:57856"/>
        <dbReference type="ChEBI" id="CHEBI:59789"/>
        <dbReference type="ChEBI" id="CHEBI:74411"/>
        <dbReference type="ChEBI" id="CHEBI:74491"/>
    </reaction>
</comment>
<keyword evidence="2 8" id="KW-0489">Methyltransferase</keyword>
<evidence type="ECO:0000256" key="1">
    <source>
        <dbReference type="ARBA" id="ARBA00004123"/>
    </source>
</evidence>
<feature type="region of interest" description="Disordered" evidence="10">
    <location>
        <begin position="283"/>
        <end position="339"/>
    </location>
</feature>
<dbReference type="InterPro" id="IPR014816">
    <property type="entry name" value="tRNA_MeTrfase_Gcd14"/>
</dbReference>
<feature type="binding site" evidence="9">
    <location>
        <position position="149"/>
    </location>
    <ligand>
        <name>S-adenosyl-L-methionine</name>
        <dbReference type="ChEBI" id="CHEBI:59789"/>
    </ligand>
</feature>
<feature type="binding site" evidence="9">
    <location>
        <begin position="128"/>
        <end position="131"/>
    </location>
    <ligand>
        <name>S-adenosyl-L-methionine</name>
        <dbReference type="ChEBI" id="CHEBI:59789"/>
    </ligand>
</feature>
<evidence type="ECO:0000313" key="13">
    <source>
        <dbReference type="Proteomes" id="UP001209878"/>
    </source>
</evidence>
<proteinExistence type="inferred from homology"/>
<accession>A0AAD9UFI8</accession>
<evidence type="ECO:0000256" key="6">
    <source>
        <dbReference type="ARBA" id="ARBA00023242"/>
    </source>
</evidence>
<dbReference type="PROSITE" id="PS51620">
    <property type="entry name" value="SAM_TRM61"/>
    <property type="match status" value="1"/>
</dbReference>
<dbReference type="SUPFAM" id="SSF53335">
    <property type="entry name" value="S-adenosyl-L-methionine-dependent methyltransferases"/>
    <property type="match status" value="1"/>
</dbReference>
<dbReference type="InterPro" id="IPR029063">
    <property type="entry name" value="SAM-dependent_MTases_sf"/>
</dbReference>
<evidence type="ECO:0000256" key="5">
    <source>
        <dbReference type="ARBA" id="ARBA00022694"/>
    </source>
</evidence>
<dbReference type="PANTHER" id="PTHR12133">
    <property type="entry name" value="TRNA (ADENINE(58)-N(1))-METHYLTRANSFERASE"/>
    <property type="match status" value="1"/>
</dbReference>
<feature type="compositionally biased region" description="Basic and acidic residues" evidence="10">
    <location>
        <begin position="288"/>
        <end position="299"/>
    </location>
</feature>
<reference evidence="12" key="1">
    <citation type="journal article" date="2023" name="Mol. Biol. Evol.">
        <title>Third-Generation Sequencing Reveals the Adaptive Role of the Epigenome in Three Deep-Sea Polychaetes.</title>
        <authorList>
            <person name="Perez M."/>
            <person name="Aroh O."/>
            <person name="Sun Y."/>
            <person name="Lan Y."/>
            <person name="Juniper S.K."/>
            <person name="Young C.R."/>
            <person name="Angers B."/>
            <person name="Qian P.Y."/>
        </authorList>
    </citation>
    <scope>NUCLEOTIDE SEQUENCE</scope>
    <source>
        <strain evidence="12">R07B-5</strain>
    </source>
</reference>